<evidence type="ECO:0000256" key="1">
    <source>
        <dbReference type="ARBA" id="ARBA00004123"/>
    </source>
</evidence>
<feature type="coiled-coil region" evidence="3">
    <location>
        <begin position="20"/>
        <end position="59"/>
    </location>
</feature>
<organism evidence="5">
    <name type="scientific">Absidia glauca</name>
    <name type="common">Pin mould</name>
    <dbReference type="NCBI Taxonomy" id="4829"/>
    <lineage>
        <taxon>Eukaryota</taxon>
        <taxon>Fungi</taxon>
        <taxon>Fungi incertae sedis</taxon>
        <taxon>Mucoromycota</taxon>
        <taxon>Mucoromycotina</taxon>
        <taxon>Mucoromycetes</taxon>
        <taxon>Mucorales</taxon>
        <taxon>Cunninghamellaceae</taxon>
        <taxon>Absidia</taxon>
    </lineage>
</organism>
<evidence type="ECO:0000256" key="3">
    <source>
        <dbReference type="SAM" id="Coils"/>
    </source>
</evidence>
<feature type="compositionally biased region" description="Polar residues" evidence="4">
    <location>
        <begin position="217"/>
        <end position="232"/>
    </location>
</feature>
<comment type="subcellular location">
    <subcellularLocation>
        <location evidence="1">Nucleus</location>
    </subcellularLocation>
</comment>
<sequence length="265" mass="30492">MSGDDDWVLRTRLAMDERPIRNLEKRINQWMRSLSTESLENSQNSYESIMTQIANYQTNIERHTLIKRANKKDIERYAETVDKTATMVVETRDAIASLKNDLTKAQKIRDNKLEYDKVALEIMKLQSRDAYQESICQLKSDIEFLRNEKAKKESTVLSRKRQLGDLVDSAKKIQKGMEEQRAQTRETQKRVMDMDQAYDSSDDDEQDEGLSPGDAQADTNTLPNGAATTTSHRFQERNEDEDEEGMVPNGDDEEKANVLTNDASR</sequence>
<dbReference type="AlphaFoldDB" id="A0A168KLV2"/>
<dbReference type="Proteomes" id="UP000078561">
    <property type="component" value="Unassembled WGS sequence"/>
</dbReference>
<keyword evidence="6" id="KW-1185">Reference proteome</keyword>
<gene>
    <name evidence="5" type="primary">ABSGL_00230.1 scaffold 367</name>
</gene>
<evidence type="ECO:0000256" key="4">
    <source>
        <dbReference type="SAM" id="MobiDB-lite"/>
    </source>
</evidence>
<dbReference type="OMA" id="WANSKND"/>
<evidence type="ECO:0000313" key="5">
    <source>
        <dbReference type="EMBL" id="SAL94936.1"/>
    </source>
</evidence>
<dbReference type="FunCoup" id="A0A168KLV2">
    <property type="interactions" value="54"/>
</dbReference>
<evidence type="ECO:0000256" key="2">
    <source>
        <dbReference type="ARBA" id="ARBA00023242"/>
    </source>
</evidence>
<protein>
    <submittedName>
        <fullName evidence="5">Uncharacterized protein</fullName>
    </submittedName>
</protein>
<dbReference type="STRING" id="4829.A0A168KLV2"/>
<dbReference type="GO" id="GO:0000445">
    <property type="term" value="C:THO complex part of transcription export complex"/>
    <property type="evidence" value="ECO:0007669"/>
    <property type="project" value="InterPro"/>
</dbReference>
<feature type="compositionally biased region" description="Acidic residues" evidence="4">
    <location>
        <begin position="238"/>
        <end position="254"/>
    </location>
</feature>
<feature type="region of interest" description="Disordered" evidence="4">
    <location>
        <begin position="168"/>
        <end position="265"/>
    </location>
</feature>
<dbReference type="GO" id="GO:0006397">
    <property type="term" value="P:mRNA processing"/>
    <property type="evidence" value="ECO:0007669"/>
    <property type="project" value="InterPro"/>
</dbReference>
<name>A0A168KLV2_ABSGL</name>
<dbReference type="EMBL" id="LT550056">
    <property type="protein sequence ID" value="SAL94936.1"/>
    <property type="molecule type" value="Genomic_DNA"/>
</dbReference>
<dbReference type="Pfam" id="PF05615">
    <property type="entry name" value="THOC7"/>
    <property type="match status" value="1"/>
</dbReference>
<dbReference type="InParanoid" id="A0A168KLV2"/>
<dbReference type="OrthoDB" id="205166at2759"/>
<keyword evidence="3" id="KW-0175">Coiled coil</keyword>
<evidence type="ECO:0000313" key="6">
    <source>
        <dbReference type="Proteomes" id="UP000078561"/>
    </source>
</evidence>
<proteinExistence type="predicted"/>
<feature type="compositionally biased region" description="Basic and acidic residues" evidence="4">
    <location>
        <begin position="168"/>
        <end position="193"/>
    </location>
</feature>
<dbReference type="InterPro" id="IPR008501">
    <property type="entry name" value="THOC7/Mft1"/>
</dbReference>
<accession>A0A168KLV2</accession>
<keyword evidence="2" id="KW-0539">Nucleus</keyword>
<reference evidence="5" key="1">
    <citation type="submission" date="2016-04" db="EMBL/GenBank/DDBJ databases">
        <authorList>
            <person name="Evans L.H."/>
            <person name="Alamgir A."/>
            <person name="Owens N."/>
            <person name="Weber N.D."/>
            <person name="Virtaneva K."/>
            <person name="Barbian K."/>
            <person name="Babar A."/>
            <person name="Rosenke K."/>
        </authorList>
    </citation>
    <scope>NUCLEOTIDE SEQUENCE [LARGE SCALE GENOMIC DNA]</scope>
    <source>
        <strain evidence="5">CBS 101.48</strain>
    </source>
</reference>